<dbReference type="Gene3D" id="1.10.150.60">
    <property type="entry name" value="ARID DNA-binding domain"/>
    <property type="match status" value="1"/>
</dbReference>
<feature type="compositionally biased region" description="Basic and acidic residues" evidence="5">
    <location>
        <begin position="1"/>
        <end position="14"/>
    </location>
</feature>
<evidence type="ECO:0000256" key="4">
    <source>
        <dbReference type="ARBA" id="ARBA00023242"/>
    </source>
</evidence>
<dbReference type="AlphaFoldDB" id="A0A9N9G032"/>
<keyword evidence="8" id="KW-1185">Reference proteome</keyword>
<dbReference type="InterPro" id="IPR001606">
    <property type="entry name" value="ARID_dom"/>
</dbReference>
<reference evidence="7" key="1">
    <citation type="submission" date="2021-06" db="EMBL/GenBank/DDBJ databases">
        <authorList>
            <person name="Kallberg Y."/>
            <person name="Tangrot J."/>
            <person name="Rosling A."/>
        </authorList>
    </citation>
    <scope>NUCLEOTIDE SEQUENCE</scope>
    <source>
        <strain evidence="7">MT106</strain>
    </source>
</reference>
<organism evidence="7 8">
    <name type="scientific">Ambispora gerdemannii</name>
    <dbReference type="NCBI Taxonomy" id="144530"/>
    <lineage>
        <taxon>Eukaryota</taxon>
        <taxon>Fungi</taxon>
        <taxon>Fungi incertae sedis</taxon>
        <taxon>Mucoromycota</taxon>
        <taxon>Glomeromycotina</taxon>
        <taxon>Glomeromycetes</taxon>
        <taxon>Archaeosporales</taxon>
        <taxon>Ambisporaceae</taxon>
        <taxon>Ambispora</taxon>
    </lineage>
</organism>
<name>A0A9N9G032_9GLOM</name>
<evidence type="ECO:0000256" key="2">
    <source>
        <dbReference type="ARBA" id="ARBA00023015"/>
    </source>
</evidence>
<sequence length="592" mass="68113">MRETRAMRRGEVHHPPSASSLRGGGKPPEDMIERTPEYLSFMEDLEEFHRSHGTSLQREPVLGSKKLDLYRIYKMVCEAGGCQKVSEERGWKKITLPFNFPVTCTNSAYVMKNLYIKFLEGYEMENFWGKEVPYGGLKVSTTAGSSRKMGEASNGVEHSYVTNKTHMRDNSRVNTTLMSRRYNALPPNKLEVQSLEPPAHRGSWREGYYLDGGHHNRMLLALRSTLPNEVDWAFKRLTKFSHECSDSFHVDKIPGLVDALLVFVAPFFEDCAKLSDISKPVSTEEDPMNLDGDDSNSVSMNPFFDSIESQQYHQRVLQAFLIIRNFSFLEHNMRLMAAYKPLRKYLIEGLKLKIFGNFIELRHYCLDIVENICPYVILKGLDDPFMTTIPTLLYSNDKALIMGGIRSMTRLALNESNITVLRDIEAKTVQRMIELLLIEDEELVAAVLDLLYQFSDLHEDMAYRIAQCTPGNFVRLMIRFMRWQAFDTVKAAYDDIMPIVPKLQLSGPFVDLPEPYRTIEWLKIVYEYVPNESLLQTEVWFAYREQFFNSPTPMMPAAEVIKHVTAAFPKAVAMMVTRSDGTTKYPLFICFL</sequence>
<keyword evidence="2" id="KW-0805">Transcription regulation</keyword>
<proteinExistence type="predicted"/>
<dbReference type="OrthoDB" id="338531at2759"/>
<keyword evidence="3" id="KW-0804">Transcription</keyword>
<keyword evidence="4" id="KW-0539">Nucleus</keyword>
<dbReference type="InterPro" id="IPR052406">
    <property type="entry name" value="Chromatin_Remodeling_Comp"/>
</dbReference>
<evidence type="ECO:0000313" key="7">
    <source>
        <dbReference type="EMBL" id="CAG8568141.1"/>
    </source>
</evidence>
<feature type="region of interest" description="Disordered" evidence="5">
    <location>
        <begin position="1"/>
        <end position="29"/>
    </location>
</feature>
<evidence type="ECO:0000256" key="5">
    <source>
        <dbReference type="SAM" id="MobiDB-lite"/>
    </source>
</evidence>
<dbReference type="SUPFAM" id="SSF46774">
    <property type="entry name" value="ARID-like"/>
    <property type="match status" value="1"/>
</dbReference>
<feature type="domain" description="ARID" evidence="6">
    <location>
        <begin position="35"/>
        <end position="127"/>
    </location>
</feature>
<dbReference type="PANTHER" id="PTHR22970">
    <property type="entry name" value="AT-RICH INTERACTIVE DOMAIN-CONTAINING PROTEIN 2"/>
    <property type="match status" value="1"/>
</dbReference>
<protein>
    <submittedName>
        <fullName evidence="7">2618_t:CDS:1</fullName>
    </submittedName>
</protein>
<keyword evidence="1" id="KW-0156">Chromatin regulator</keyword>
<accession>A0A9N9G032</accession>
<dbReference type="PROSITE" id="PS51011">
    <property type="entry name" value="ARID"/>
    <property type="match status" value="1"/>
</dbReference>
<evidence type="ECO:0000259" key="6">
    <source>
        <dbReference type="PROSITE" id="PS51011"/>
    </source>
</evidence>
<evidence type="ECO:0000313" key="8">
    <source>
        <dbReference type="Proteomes" id="UP000789831"/>
    </source>
</evidence>
<dbReference type="EMBL" id="CAJVPL010001379">
    <property type="protein sequence ID" value="CAG8568141.1"/>
    <property type="molecule type" value="Genomic_DNA"/>
</dbReference>
<evidence type="ECO:0000256" key="1">
    <source>
        <dbReference type="ARBA" id="ARBA00022853"/>
    </source>
</evidence>
<dbReference type="Proteomes" id="UP000789831">
    <property type="component" value="Unassembled WGS sequence"/>
</dbReference>
<gene>
    <name evidence="7" type="ORF">AGERDE_LOCUS7499</name>
</gene>
<evidence type="ECO:0000256" key="3">
    <source>
        <dbReference type="ARBA" id="ARBA00023163"/>
    </source>
</evidence>
<dbReference type="PANTHER" id="PTHR22970:SF14">
    <property type="entry name" value="AT-RICH INTERACTIVE DOMAIN-CONTAINING PROTEIN 2"/>
    <property type="match status" value="1"/>
</dbReference>
<dbReference type="InterPro" id="IPR036431">
    <property type="entry name" value="ARID_dom_sf"/>
</dbReference>
<dbReference type="SUPFAM" id="SSF48371">
    <property type="entry name" value="ARM repeat"/>
    <property type="match status" value="1"/>
</dbReference>
<dbReference type="GO" id="GO:0016586">
    <property type="term" value="C:RSC-type complex"/>
    <property type="evidence" value="ECO:0007669"/>
    <property type="project" value="TreeGrafter"/>
</dbReference>
<comment type="caution">
    <text evidence="7">The sequence shown here is derived from an EMBL/GenBank/DDBJ whole genome shotgun (WGS) entry which is preliminary data.</text>
</comment>
<dbReference type="GO" id="GO:0006325">
    <property type="term" value="P:chromatin organization"/>
    <property type="evidence" value="ECO:0007669"/>
    <property type="project" value="UniProtKB-KW"/>
</dbReference>
<dbReference type="SMART" id="SM00501">
    <property type="entry name" value="BRIGHT"/>
    <property type="match status" value="1"/>
</dbReference>
<dbReference type="GO" id="GO:0003677">
    <property type="term" value="F:DNA binding"/>
    <property type="evidence" value="ECO:0007669"/>
    <property type="project" value="InterPro"/>
</dbReference>
<dbReference type="Pfam" id="PF01388">
    <property type="entry name" value="ARID"/>
    <property type="match status" value="1"/>
</dbReference>
<dbReference type="InterPro" id="IPR016024">
    <property type="entry name" value="ARM-type_fold"/>
</dbReference>
<dbReference type="SMART" id="SM01014">
    <property type="entry name" value="ARID"/>
    <property type="match status" value="1"/>
</dbReference>